<feature type="binding site" evidence="2">
    <location>
        <position position="89"/>
    </location>
    <ligand>
        <name>prephenate</name>
        <dbReference type="ChEBI" id="CHEBI:29934"/>
    </ligand>
</feature>
<dbReference type="PIRSF" id="PIRSF005965">
    <property type="entry name" value="Chor_mut_AroH"/>
    <property type="match status" value="1"/>
</dbReference>
<proteinExistence type="predicted"/>
<evidence type="ECO:0000313" key="4">
    <source>
        <dbReference type="EMBL" id="AYO30650.1"/>
    </source>
</evidence>
<dbReference type="InterPro" id="IPR008243">
    <property type="entry name" value="Chorismate_mutase_AroH"/>
</dbReference>
<keyword evidence="3 4" id="KW-0413">Isomerase</keyword>
<dbReference type="Proteomes" id="UP000280960">
    <property type="component" value="Chromosome"/>
</dbReference>
<dbReference type="RefSeq" id="WP_120765482.1">
    <property type="nucleotide sequence ID" value="NZ_CP033169.1"/>
</dbReference>
<evidence type="ECO:0000256" key="2">
    <source>
        <dbReference type="PIRSR" id="PIRSR005965-1"/>
    </source>
</evidence>
<dbReference type="KEGG" id="bacg:D2962_08465"/>
<keyword evidence="5" id="KW-1185">Reference proteome</keyword>
<dbReference type="Pfam" id="PF07736">
    <property type="entry name" value="CM_1"/>
    <property type="match status" value="1"/>
</dbReference>
<dbReference type="GO" id="GO:0046417">
    <property type="term" value="P:chorismate metabolic process"/>
    <property type="evidence" value="ECO:0007669"/>
    <property type="project" value="TreeGrafter"/>
</dbReference>
<dbReference type="PANTHER" id="PTHR21164">
    <property type="entry name" value="CHORISMATE MUTASE"/>
    <property type="match status" value="1"/>
</dbReference>
<dbReference type="GO" id="GO:0009073">
    <property type="term" value="P:aromatic amino acid family biosynthetic process"/>
    <property type="evidence" value="ECO:0007669"/>
    <property type="project" value="UniProtKB-UniRule"/>
</dbReference>
<feature type="binding site" evidence="2">
    <location>
        <position position="107"/>
    </location>
    <ligand>
        <name>prephenate</name>
        <dbReference type="ChEBI" id="CHEBI:29934"/>
    </ligand>
</feature>
<keyword evidence="2 3" id="KW-0057">Aromatic amino acid biosynthesis</keyword>
<dbReference type="GO" id="GO:0004106">
    <property type="term" value="F:chorismate mutase activity"/>
    <property type="evidence" value="ECO:0007669"/>
    <property type="project" value="UniProtKB-UniRule"/>
</dbReference>
<dbReference type="PROSITE" id="PS51167">
    <property type="entry name" value="CHORISMATE_MUT_1"/>
    <property type="match status" value="1"/>
</dbReference>
<dbReference type="EC" id="5.4.99.5" evidence="1 3"/>
<dbReference type="SUPFAM" id="SSF55298">
    <property type="entry name" value="YjgF-like"/>
    <property type="match status" value="1"/>
</dbReference>
<evidence type="ECO:0000256" key="3">
    <source>
        <dbReference type="PROSITE-ProRule" id="PRU00514"/>
    </source>
</evidence>
<dbReference type="UniPathway" id="UPA00120">
    <property type="reaction ID" value="UER00203"/>
</dbReference>
<dbReference type="GO" id="GO:0008652">
    <property type="term" value="P:amino acid biosynthetic process"/>
    <property type="evidence" value="ECO:0007669"/>
    <property type="project" value="UniProtKB-UniRule"/>
</dbReference>
<protein>
    <recommendedName>
        <fullName evidence="1 3">chorismate mutase</fullName>
        <ecNumber evidence="1 3">5.4.99.5</ecNumber>
    </recommendedName>
</protein>
<dbReference type="AlphaFoldDB" id="A0A3G2R5C9"/>
<evidence type="ECO:0000256" key="1">
    <source>
        <dbReference type="NCBIfam" id="TIGR01796"/>
    </source>
</evidence>
<keyword evidence="2 3" id="KW-0028">Amino-acid biosynthesis</keyword>
<organism evidence="4 5">
    <name type="scientific">Biomaibacter acetigenes</name>
    <dbReference type="NCBI Taxonomy" id="2316383"/>
    <lineage>
        <taxon>Bacteria</taxon>
        <taxon>Bacillati</taxon>
        <taxon>Bacillota</taxon>
        <taxon>Clostridia</taxon>
        <taxon>Thermosediminibacterales</taxon>
        <taxon>Tepidanaerobacteraceae</taxon>
        <taxon>Biomaibacter</taxon>
    </lineage>
</organism>
<dbReference type="CDD" id="cd02185">
    <property type="entry name" value="AroH"/>
    <property type="match status" value="1"/>
</dbReference>
<gene>
    <name evidence="4" type="primary">aroH</name>
    <name evidence="4" type="ORF">D2962_08465</name>
</gene>
<reference evidence="4 5" key="1">
    <citation type="submission" date="2018-10" db="EMBL/GenBank/DDBJ databases">
        <authorList>
            <person name="Zhang X."/>
        </authorList>
    </citation>
    <scope>NUCLEOTIDE SEQUENCE [LARGE SCALE GENOMIC DNA]</scope>
    <source>
        <strain evidence="4 5">SK-G1</strain>
    </source>
</reference>
<dbReference type="EMBL" id="CP033169">
    <property type="protein sequence ID" value="AYO30650.1"/>
    <property type="molecule type" value="Genomic_DNA"/>
</dbReference>
<name>A0A3G2R5C9_9FIRM</name>
<accession>A0A3G2R5C9</accession>
<feature type="binding site" evidence="2">
    <location>
        <position position="7"/>
    </location>
    <ligand>
        <name>prephenate</name>
        <dbReference type="ChEBI" id="CHEBI:29934"/>
    </ligand>
</feature>
<dbReference type="PANTHER" id="PTHR21164:SF0">
    <property type="entry name" value="CHORISMATE MUTASE AROH"/>
    <property type="match status" value="1"/>
</dbReference>
<dbReference type="InterPro" id="IPR035959">
    <property type="entry name" value="RutC-like_sf"/>
</dbReference>
<dbReference type="NCBIfam" id="TIGR01796">
    <property type="entry name" value="CM_mono_aroH"/>
    <property type="match status" value="1"/>
</dbReference>
<sequence length="120" mass="13303">MKARGLRGAITVTDNTAESIYAATKSLINEMMKKNDIKVDDICFIMFSATSDLNAAFPARAAREMGLGLVPLLDVAQLEVEGGLERCIRVLMVFNTDKKMEDIKHVYLEGAVRLRPDLAR</sequence>
<comment type="catalytic activity">
    <reaction evidence="3">
        <text>chorismate = prephenate</text>
        <dbReference type="Rhea" id="RHEA:13897"/>
        <dbReference type="ChEBI" id="CHEBI:29748"/>
        <dbReference type="ChEBI" id="CHEBI:29934"/>
        <dbReference type="EC" id="5.4.99.5"/>
    </reaction>
</comment>
<dbReference type="Gene3D" id="3.30.1330.40">
    <property type="entry name" value="RutC-like"/>
    <property type="match status" value="1"/>
</dbReference>
<evidence type="ECO:0000313" key="5">
    <source>
        <dbReference type="Proteomes" id="UP000280960"/>
    </source>
</evidence>